<name>A0A3S3NHP4_9MAGN</name>
<evidence type="ECO:0000313" key="2">
    <source>
        <dbReference type="Proteomes" id="UP000283530"/>
    </source>
</evidence>
<organism evidence="1 2">
    <name type="scientific">Cinnamomum micranthum f. kanehirae</name>
    <dbReference type="NCBI Taxonomy" id="337451"/>
    <lineage>
        <taxon>Eukaryota</taxon>
        <taxon>Viridiplantae</taxon>
        <taxon>Streptophyta</taxon>
        <taxon>Embryophyta</taxon>
        <taxon>Tracheophyta</taxon>
        <taxon>Spermatophyta</taxon>
        <taxon>Magnoliopsida</taxon>
        <taxon>Magnoliidae</taxon>
        <taxon>Laurales</taxon>
        <taxon>Lauraceae</taxon>
        <taxon>Cinnamomum</taxon>
    </lineage>
</organism>
<evidence type="ECO:0000313" key="1">
    <source>
        <dbReference type="EMBL" id="RWR87841.1"/>
    </source>
</evidence>
<accession>A0A3S3NHP4</accession>
<comment type="caution">
    <text evidence="1">The sequence shown here is derived from an EMBL/GenBank/DDBJ whole genome shotgun (WGS) entry which is preliminary data.</text>
</comment>
<sequence length="65" mass="7657">MELQNTNDNFGPLPKNLKWTPLQDDTPIQLMLDQCKEGRNVKGGFTCEWWNLLTKEMKTQYARIN</sequence>
<dbReference type="EMBL" id="QPKB01000006">
    <property type="protein sequence ID" value="RWR87841.1"/>
    <property type="molecule type" value="Genomic_DNA"/>
</dbReference>
<proteinExistence type="predicted"/>
<reference evidence="1 2" key="1">
    <citation type="journal article" date="2019" name="Nat. Plants">
        <title>Stout camphor tree genome fills gaps in understanding of flowering plant genome evolution.</title>
        <authorList>
            <person name="Chaw S.M."/>
            <person name="Liu Y.C."/>
            <person name="Wu Y.W."/>
            <person name="Wang H.Y."/>
            <person name="Lin C.I."/>
            <person name="Wu C.S."/>
            <person name="Ke H.M."/>
            <person name="Chang L.Y."/>
            <person name="Hsu C.Y."/>
            <person name="Yang H.T."/>
            <person name="Sudianto E."/>
            <person name="Hsu M.H."/>
            <person name="Wu K.P."/>
            <person name="Wang L.N."/>
            <person name="Leebens-Mack J.H."/>
            <person name="Tsai I.J."/>
        </authorList>
    </citation>
    <scope>NUCLEOTIDE SEQUENCE [LARGE SCALE GENOMIC DNA]</scope>
    <source>
        <strain evidence="2">cv. Chaw 1501</strain>
        <tissue evidence="1">Young leaves</tissue>
    </source>
</reference>
<dbReference type="AlphaFoldDB" id="A0A3S3NHP4"/>
<dbReference type="Proteomes" id="UP000283530">
    <property type="component" value="Unassembled WGS sequence"/>
</dbReference>
<keyword evidence="2" id="KW-1185">Reference proteome</keyword>
<protein>
    <submittedName>
        <fullName evidence="1">Uncharacterized protein</fullName>
    </submittedName>
</protein>
<gene>
    <name evidence="1" type="ORF">CKAN_01680200</name>
</gene>